<comment type="caution">
    <text evidence="2">The sequence shown here is derived from an EMBL/GenBank/DDBJ whole genome shotgun (WGS) entry which is preliminary data.</text>
</comment>
<organism evidence="2 3">
    <name type="scientific">Gossypium davidsonii</name>
    <name type="common">Davidson's cotton</name>
    <name type="synonym">Gossypium klotzschianum subsp. davidsonii</name>
    <dbReference type="NCBI Taxonomy" id="34287"/>
    <lineage>
        <taxon>Eukaryota</taxon>
        <taxon>Viridiplantae</taxon>
        <taxon>Streptophyta</taxon>
        <taxon>Embryophyta</taxon>
        <taxon>Tracheophyta</taxon>
        <taxon>Spermatophyta</taxon>
        <taxon>Magnoliopsida</taxon>
        <taxon>eudicotyledons</taxon>
        <taxon>Gunneridae</taxon>
        <taxon>Pentapetalae</taxon>
        <taxon>rosids</taxon>
        <taxon>malvids</taxon>
        <taxon>Malvales</taxon>
        <taxon>Malvaceae</taxon>
        <taxon>Malvoideae</taxon>
        <taxon>Gossypium</taxon>
    </lineage>
</organism>
<dbReference type="InterPro" id="IPR002156">
    <property type="entry name" value="RNaseH_domain"/>
</dbReference>
<dbReference type="PANTHER" id="PTHR47723">
    <property type="entry name" value="OS05G0353850 PROTEIN"/>
    <property type="match status" value="1"/>
</dbReference>
<dbReference type="Gene3D" id="3.30.420.10">
    <property type="entry name" value="Ribonuclease H-like superfamily/Ribonuclease H"/>
    <property type="match status" value="1"/>
</dbReference>
<dbReference type="AlphaFoldDB" id="A0A7J8T7U4"/>
<evidence type="ECO:0000313" key="2">
    <source>
        <dbReference type="EMBL" id="MBA0634263.1"/>
    </source>
</evidence>
<dbReference type="InterPro" id="IPR036397">
    <property type="entry name" value="RNaseH_sf"/>
</dbReference>
<evidence type="ECO:0000259" key="1">
    <source>
        <dbReference type="Pfam" id="PF13456"/>
    </source>
</evidence>
<dbReference type="Proteomes" id="UP000593561">
    <property type="component" value="Unassembled WGS sequence"/>
</dbReference>
<dbReference type="InterPro" id="IPR053151">
    <property type="entry name" value="RNase_H-like"/>
</dbReference>
<name>A0A7J8T7U4_GOSDV</name>
<dbReference type="SUPFAM" id="SSF53098">
    <property type="entry name" value="Ribonuclease H-like"/>
    <property type="match status" value="1"/>
</dbReference>
<keyword evidence="3" id="KW-1185">Reference proteome</keyword>
<accession>A0A7J8T7U4</accession>
<protein>
    <recommendedName>
        <fullName evidence="1">RNase H type-1 domain-containing protein</fullName>
    </recommendedName>
</protein>
<feature type="domain" description="RNase H type-1" evidence="1">
    <location>
        <begin position="120"/>
        <end position="222"/>
    </location>
</feature>
<evidence type="ECO:0000313" key="3">
    <source>
        <dbReference type="Proteomes" id="UP000593561"/>
    </source>
</evidence>
<dbReference type="InterPro" id="IPR044730">
    <property type="entry name" value="RNase_H-like_dom_plant"/>
</dbReference>
<dbReference type="PANTHER" id="PTHR47723:SF19">
    <property type="entry name" value="POLYNUCLEOTIDYL TRANSFERASE, RIBONUCLEASE H-LIKE SUPERFAMILY PROTEIN"/>
    <property type="match status" value="1"/>
</dbReference>
<gene>
    <name evidence="2" type="ORF">Godav_029951</name>
</gene>
<dbReference type="GO" id="GO:0003676">
    <property type="term" value="F:nucleic acid binding"/>
    <property type="evidence" value="ECO:0007669"/>
    <property type="project" value="InterPro"/>
</dbReference>
<dbReference type="Pfam" id="PF13456">
    <property type="entry name" value="RVT_3"/>
    <property type="match status" value="1"/>
</dbReference>
<sequence length="242" mass="26861">MSRNLSACVTTSKAVCSGSGQLQGYVATPKAVLRFLHSAPYVVISSFPCYNTTTSIELLTNLESVYRGFGNNSVCGVCGHNSKDVVHAIRDCTLARNIWNLLIPTDRHDRFYSDNLQDWLISNLQNYHDFCFGEIIGSCSVFEVELWGILDGLGILIDQGYSVVAIQTNNLKAAKAIQKRPIRGSNSALIRRIHYLLAQLNHWSISYISRMDNQEADTLVKLAHEARYSLQVFETSPLGGLG</sequence>
<dbReference type="EMBL" id="JABFAC010237438">
    <property type="protein sequence ID" value="MBA0634263.1"/>
    <property type="molecule type" value="Genomic_DNA"/>
</dbReference>
<dbReference type="InterPro" id="IPR012337">
    <property type="entry name" value="RNaseH-like_sf"/>
</dbReference>
<dbReference type="CDD" id="cd06222">
    <property type="entry name" value="RNase_H_like"/>
    <property type="match status" value="1"/>
</dbReference>
<proteinExistence type="predicted"/>
<dbReference type="GO" id="GO:0004523">
    <property type="term" value="F:RNA-DNA hybrid ribonuclease activity"/>
    <property type="evidence" value="ECO:0007669"/>
    <property type="project" value="InterPro"/>
</dbReference>
<reference evidence="2 3" key="1">
    <citation type="journal article" date="2019" name="Genome Biol. Evol.">
        <title>Insights into the evolution of the New World diploid cottons (Gossypium, subgenus Houzingenia) based on genome sequencing.</title>
        <authorList>
            <person name="Grover C.E."/>
            <person name="Arick M.A. 2nd"/>
            <person name="Thrash A."/>
            <person name="Conover J.L."/>
            <person name="Sanders W.S."/>
            <person name="Peterson D.G."/>
            <person name="Frelichowski J.E."/>
            <person name="Scheffler J.A."/>
            <person name="Scheffler B.E."/>
            <person name="Wendel J.F."/>
        </authorList>
    </citation>
    <scope>NUCLEOTIDE SEQUENCE [LARGE SCALE GENOMIC DNA]</scope>
    <source>
        <strain evidence="2">27</strain>
        <tissue evidence="2">Leaf</tissue>
    </source>
</reference>